<reference evidence="5" key="1">
    <citation type="journal article" date="2023" name="Int. J. Syst. Evol. Microbiol.">
        <title>Mesoterricola silvestris gen. nov., sp. nov., Mesoterricola sediminis sp. nov., Geothrix oryzae sp. nov., Geothrix edaphica sp. nov., Geothrix rubra sp. nov., and Geothrix limicola sp. nov., six novel members of Acidobacteriota isolated from soils.</title>
        <authorList>
            <person name="Itoh H."/>
            <person name="Sugisawa Y."/>
            <person name="Mise K."/>
            <person name="Xu Z."/>
            <person name="Kuniyasu M."/>
            <person name="Ushijima N."/>
            <person name="Kawano K."/>
            <person name="Kobayashi E."/>
            <person name="Shiratori Y."/>
            <person name="Masuda Y."/>
            <person name="Senoo K."/>
        </authorList>
    </citation>
    <scope>NUCLEOTIDE SEQUENCE [LARGE SCALE GENOMIC DNA]</scope>
    <source>
        <strain evidence="5">W79</strain>
    </source>
</reference>
<gene>
    <name evidence="4" type="ORF">METEAL_23660</name>
</gene>
<dbReference type="InterPro" id="IPR016181">
    <property type="entry name" value="Acyl_CoA_acyltransferase"/>
</dbReference>
<evidence type="ECO:0000259" key="3">
    <source>
        <dbReference type="PROSITE" id="PS51186"/>
    </source>
</evidence>
<evidence type="ECO:0000256" key="2">
    <source>
        <dbReference type="ARBA" id="ARBA00023315"/>
    </source>
</evidence>
<dbReference type="GO" id="GO:0016747">
    <property type="term" value="F:acyltransferase activity, transferring groups other than amino-acyl groups"/>
    <property type="evidence" value="ECO:0007669"/>
    <property type="project" value="InterPro"/>
</dbReference>
<dbReference type="Pfam" id="PF00583">
    <property type="entry name" value="Acetyltransf_1"/>
    <property type="match status" value="1"/>
</dbReference>
<proteinExistence type="predicted"/>
<evidence type="ECO:0000256" key="1">
    <source>
        <dbReference type="ARBA" id="ARBA00022679"/>
    </source>
</evidence>
<dbReference type="SUPFAM" id="SSF55729">
    <property type="entry name" value="Acyl-CoA N-acyltransferases (Nat)"/>
    <property type="match status" value="2"/>
</dbReference>
<dbReference type="PROSITE" id="PS51186">
    <property type="entry name" value="GNAT"/>
    <property type="match status" value="1"/>
</dbReference>
<dbReference type="PANTHER" id="PTHR43877">
    <property type="entry name" value="AMINOALKYLPHOSPHONATE N-ACETYLTRANSFERASE-RELATED-RELATED"/>
    <property type="match status" value="1"/>
</dbReference>
<dbReference type="CDD" id="cd04301">
    <property type="entry name" value="NAT_SF"/>
    <property type="match status" value="1"/>
</dbReference>
<dbReference type="Gene3D" id="3.40.630.30">
    <property type="match status" value="1"/>
</dbReference>
<keyword evidence="5" id="KW-1185">Reference proteome</keyword>
<accession>A0AA48KAD3</accession>
<feature type="domain" description="N-acetyltransferase" evidence="3">
    <location>
        <begin position="7"/>
        <end position="170"/>
    </location>
</feature>
<dbReference type="InterPro" id="IPR000182">
    <property type="entry name" value="GNAT_dom"/>
</dbReference>
<dbReference type="InterPro" id="IPR050832">
    <property type="entry name" value="Bact_Acetyltransf"/>
</dbReference>
<organism evidence="4 5">
    <name type="scientific">Mesoterricola silvestris</name>
    <dbReference type="NCBI Taxonomy" id="2927979"/>
    <lineage>
        <taxon>Bacteria</taxon>
        <taxon>Pseudomonadati</taxon>
        <taxon>Acidobacteriota</taxon>
        <taxon>Holophagae</taxon>
        <taxon>Holophagales</taxon>
        <taxon>Holophagaceae</taxon>
        <taxon>Mesoterricola</taxon>
    </lineage>
</organism>
<dbReference type="AlphaFoldDB" id="A0AA48KAD3"/>
<name>A0AA48KAD3_9BACT</name>
<keyword evidence="1" id="KW-0808">Transferase</keyword>
<evidence type="ECO:0000313" key="4">
    <source>
        <dbReference type="EMBL" id="BDU73192.1"/>
    </source>
</evidence>
<dbReference type="Proteomes" id="UP001238179">
    <property type="component" value="Chromosome"/>
</dbReference>
<sequence>MALTPSTHLRQAAPGDAPACGRICYEAFAALGLAHHFPCDFPSAEAAAGMLEGPFSDPGFHGMVALREGRIIGSVCLDERGPVVCLGPITVDPGAQNAGTGRRLMEAALERERGRGAAGVRLVQAAFHNRTMALYASLGFEVREPLSCMQGRTRTRGLPGCEVRPARPEDLDACDALALRVHGHQRRGDLERMIHAGQARLVEREGRITGYASALAFSGHATAEETLDLKALLASADGFQGPGILVPTRNADLFRWCLAEGLRVVQPMTLMSVGWYQEPAGAWLPSISS</sequence>
<protein>
    <submittedName>
        <fullName evidence="4">N-acetyltransferase</fullName>
    </submittedName>
</protein>
<dbReference type="RefSeq" id="WP_316411835.1">
    <property type="nucleotide sequence ID" value="NZ_AP027080.1"/>
</dbReference>
<keyword evidence="2" id="KW-0012">Acyltransferase</keyword>
<evidence type="ECO:0000313" key="5">
    <source>
        <dbReference type="Proteomes" id="UP001238179"/>
    </source>
</evidence>
<dbReference type="EMBL" id="AP027080">
    <property type="protein sequence ID" value="BDU73192.1"/>
    <property type="molecule type" value="Genomic_DNA"/>
</dbReference>
<dbReference type="KEGG" id="msil:METEAL_23660"/>